<protein>
    <submittedName>
        <fullName evidence="2">NEDD4-binding protein 2-like 1 isoform X1</fullName>
    </submittedName>
</protein>
<proteinExistence type="predicted"/>
<accession>A0A8U0PBM2</accession>
<gene>
    <name evidence="2" type="primary">LOC120021782</name>
</gene>
<dbReference type="InterPro" id="IPR027417">
    <property type="entry name" value="P-loop_NTPase"/>
</dbReference>
<dbReference type="Proteomes" id="UP000808372">
    <property type="component" value="Chromosome 26"/>
</dbReference>
<dbReference type="KEGG" id="snh:120021782"/>
<dbReference type="GeneID" id="120021782"/>
<evidence type="ECO:0000313" key="2">
    <source>
        <dbReference type="RefSeq" id="XP_038821558.1"/>
    </source>
</evidence>
<sequence>MTRGRKLNRYMKKLIILRGLPGVGKTRRAKNLCDEYARLGLEAEMFSTDRYHESTNYTKGNFQRNHQQNREDVFKALNRGVDLIIVDNTNISLWEMWPYIHMGMRQGDYYITMMELPKGYPQNYISINKLYRCCQGNIPKKKFRSFEARWEDAYNIWHVLNDSYSINRWEQREEEWNVQ</sequence>
<dbReference type="Pfam" id="PF13671">
    <property type="entry name" value="AAA_33"/>
    <property type="match status" value="1"/>
</dbReference>
<dbReference type="PANTHER" id="PTHR13308">
    <property type="entry name" value="NEDD4-BINDING PROTEIN 2-LIKE 1"/>
    <property type="match status" value="1"/>
</dbReference>
<keyword evidence="1" id="KW-1185">Reference proteome</keyword>
<dbReference type="InterPro" id="IPR026302">
    <property type="entry name" value="NEDD4-bd_p2"/>
</dbReference>
<dbReference type="PANTHER" id="PTHR13308:SF40">
    <property type="entry name" value="NEDD4-BINDING PROTEIN 2-LIKE 1"/>
    <property type="match status" value="1"/>
</dbReference>
<dbReference type="Gene3D" id="3.40.50.300">
    <property type="entry name" value="P-loop containing nucleotide triphosphate hydrolases"/>
    <property type="match status" value="1"/>
</dbReference>
<dbReference type="SUPFAM" id="SSF52540">
    <property type="entry name" value="P-loop containing nucleoside triphosphate hydrolases"/>
    <property type="match status" value="1"/>
</dbReference>
<organism evidence="1 2">
    <name type="scientific">Salvelinus namaycush</name>
    <name type="common">Lake trout</name>
    <name type="synonym">Salmo namaycush</name>
    <dbReference type="NCBI Taxonomy" id="8040"/>
    <lineage>
        <taxon>Eukaryota</taxon>
        <taxon>Metazoa</taxon>
        <taxon>Chordata</taxon>
        <taxon>Craniata</taxon>
        <taxon>Vertebrata</taxon>
        <taxon>Euteleostomi</taxon>
        <taxon>Actinopterygii</taxon>
        <taxon>Neopterygii</taxon>
        <taxon>Teleostei</taxon>
        <taxon>Protacanthopterygii</taxon>
        <taxon>Salmoniformes</taxon>
        <taxon>Salmonidae</taxon>
        <taxon>Salmoninae</taxon>
        <taxon>Salvelinus</taxon>
    </lineage>
</organism>
<name>A0A8U0PBM2_SALNM</name>
<reference evidence="2" key="1">
    <citation type="submission" date="2025-08" db="UniProtKB">
        <authorList>
            <consortium name="RefSeq"/>
        </authorList>
    </citation>
    <scope>IDENTIFICATION</scope>
    <source>
        <tissue evidence="2">White muscle</tissue>
    </source>
</reference>
<dbReference type="RefSeq" id="XP_038821558.1">
    <property type="nucleotide sequence ID" value="XM_038965630.1"/>
</dbReference>
<evidence type="ECO:0000313" key="1">
    <source>
        <dbReference type="Proteomes" id="UP000808372"/>
    </source>
</evidence>
<dbReference type="AlphaFoldDB" id="A0A8U0PBM2"/>